<dbReference type="EMBL" id="CM044703">
    <property type="protein sequence ID" value="KAI5670533.1"/>
    <property type="molecule type" value="Genomic_DNA"/>
</dbReference>
<comment type="caution">
    <text evidence="1">The sequence shown here is derived from an EMBL/GenBank/DDBJ whole genome shotgun (WGS) entry which is preliminary data.</text>
</comment>
<sequence>MVNSEEQQSVSSRQIGDFEDPVDQFNDDDCPENTSSTADSSCSGLRTSSMRSSSTSGGSGLTERLTDFLVEGGDGDLLLSRNDQEDNLLQWLRALDVHVMGACRADERLKPLLKLNASTGVAEDRLLSHLSQHFEPVEVGMLARCLCVPLVSIRVGKINKQGTLLCPTALRGNLNLTLLPTSGMRISFIGDDGSIERLATLSTDALRFNVEIEEIIADKSGRSFSIKISDDEIFYFWCSEKSKLLGMELLRKMKDLLERKPSLAELTGISESRLDSFAIHLRAYLLGSTMTPCINSLVESSELNVQSSLGSSKSSRFRHNGGQGTKAGPLFQGSLSPRPSSFKEGVQRNLSSLKSVARDKLKRRGDSYVSCIDETLGSLGNPDASDSNSSEDKFPGATGNNLFPASSFLESLGKAVVEPPKSNPAAQVPLMGSSLLSPYYCWCPPVASALQYTASSAPLSTTSSELPSLPASLLSISMSSSLLASKPPLNLSEFPSLDLPPILPEPLVRFPLSLPTSQQIPTFTPLMCDPIVHIPVIDVCSSGQGYLVSAGPGMSTAIPSLHPTLVSPLIPEADQMVEKGARETLRMLLSSSSNQPSPPLIDVLPSILTNSDEKQSIFAAGSRGLYIGTRDIDATANSIAAMGLISPSEKLVGRYPNKDNREKSDGSSSGNGLPNLDGERTD</sequence>
<keyword evidence="2" id="KW-1185">Reference proteome</keyword>
<accession>A0ACC0BD36</accession>
<gene>
    <name evidence="1" type="ORF">M9H77_10897</name>
</gene>
<proteinExistence type="predicted"/>
<protein>
    <submittedName>
        <fullName evidence="1">Uncharacterized protein</fullName>
    </submittedName>
</protein>
<evidence type="ECO:0000313" key="1">
    <source>
        <dbReference type="EMBL" id="KAI5670533.1"/>
    </source>
</evidence>
<reference evidence="2" key="1">
    <citation type="journal article" date="2023" name="Nat. Plants">
        <title>Single-cell RNA sequencing provides a high-resolution roadmap for understanding the multicellular compartmentation of specialized metabolism.</title>
        <authorList>
            <person name="Sun S."/>
            <person name="Shen X."/>
            <person name="Li Y."/>
            <person name="Li Y."/>
            <person name="Wang S."/>
            <person name="Li R."/>
            <person name="Zhang H."/>
            <person name="Shen G."/>
            <person name="Guo B."/>
            <person name="Wei J."/>
            <person name="Xu J."/>
            <person name="St-Pierre B."/>
            <person name="Chen S."/>
            <person name="Sun C."/>
        </authorList>
    </citation>
    <scope>NUCLEOTIDE SEQUENCE [LARGE SCALE GENOMIC DNA]</scope>
</reference>
<dbReference type="Proteomes" id="UP001060085">
    <property type="component" value="Linkage Group LG03"/>
</dbReference>
<organism evidence="1 2">
    <name type="scientific">Catharanthus roseus</name>
    <name type="common">Madagascar periwinkle</name>
    <name type="synonym">Vinca rosea</name>
    <dbReference type="NCBI Taxonomy" id="4058"/>
    <lineage>
        <taxon>Eukaryota</taxon>
        <taxon>Viridiplantae</taxon>
        <taxon>Streptophyta</taxon>
        <taxon>Embryophyta</taxon>
        <taxon>Tracheophyta</taxon>
        <taxon>Spermatophyta</taxon>
        <taxon>Magnoliopsida</taxon>
        <taxon>eudicotyledons</taxon>
        <taxon>Gunneridae</taxon>
        <taxon>Pentapetalae</taxon>
        <taxon>asterids</taxon>
        <taxon>lamiids</taxon>
        <taxon>Gentianales</taxon>
        <taxon>Apocynaceae</taxon>
        <taxon>Rauvolfioideae</taxon>
        <taxon>Vinceae</taxon>
        <taxon>Catharanthinae</taxon>
        <taxon>Catharanthus</taxon>
    </lineage>
</organism>
<evidence type="ECO:0000313" key="2">
    <source>
        <dbReference type="Proteomes" id="UP001060085"/>
    </source>
</evidence>
<name>A0ACC0BD36_CATRO</name>